<keyword evidence="8" id="KW-1185">Reference proteome</keyword>
<feature type="region of interest" description="Disordered" evidence="5">
    <location>
        <begin position="139"/>
        <end position="159"/>
    </location>
</feature>
<keyword evidence="2" id="KW-0547">Nucleotide-binding</keyword>
<gene>
    <name evidence="7" type="ORF">AB1207_13475</name>
</gene>
<evidence type="ECO:0000256" key="5">
    <source>
        <dbReference type="SAM" id="MobiDB-lite"/>
    </source>
</evidence>
<dbReference type="EMBL" id="JBFNQN010000008">
    <property type="protein sequence ID" value="MEW9265762.1"/>
    <property type="molecule type" value="Genomic_DNA"/>
</dbReference>
<comment type="caution">
    <text evidence="7">The sequence shown here is derived from an EMBL/GenBank/DDBJ whole genome shotgun (WGS) entry which is preliminary data.</text>
</comment>
<evidence type="ECO:0000259" key="6">
    <source>
        <dbReference type="Pfam" id="PF18085"/>
    </source>
</evidence>
<accession>A0ABV3P801</accession>
<evidence type="ECO:0000256" key="3">
    <source>
        <dbReference type="ARBA" id="ARBA00022777"/>
    </source>
</evidence>
<protein>
    <recommendedName>
        <fullName evidence="6">Maltokinase N-terminal cap domain-containing protein</fullName>
    </recommendedName>
</protein>
<evidence type="ECO:0000256" key="2">
    <source>
        <dbReference type="ARBA" id="ARBA00022741"/>
    </source>
</evidence>
<evidence type="ECO:0000256" key="4">
    <source>
        <dbReference type="ARBA" id="ARBA00022840"/>
    </source>
</evidence>
<dbReference type="Proteomes" id="UP001555826">
    <property type="component" value="Unassembled WGS sequence"/>
</dbReference>
<dbReference type="Pfam" id="PF18085">
    <property type="entry name" value="Mak_N_cap"/>
    <property type="match status" value="1"/>
</dbReference>
<feature type="domain" description="Maltokinase N-terminal cap" evidence="6">
    <location>
        <begin position="20"/>
        <end position="101"/>
    </location>
</feature>
<keyword evidence="3" id="KW-0418">Kinase</keyword>
<reference evidence="7 8" key="1">
    <citation type="submission" date="2024-07" db="EMBL/GenBank/DDBJ databases">
        <authorList>
            <person name="Thanompreechachai J."/>
            <person name="Duangmal K."/>
        </authorList>
    </citation>
    <scope>NUCLEOTIDE SEQUENCE [LARGE SCALE GENOMIC DNA]</scope>
    <source>
        <strain evidence="7 8">KCTC 19886</strain>
    </source>
</reference>
<evidence type="ECO:0000256" key="1">
    <source>
        <dbReference type="ARBA" id="ARBA00022679"/>
    </source>
</evidence>
<dbReference type="InterPro" id="IPR040999">
    <property type="entry name" value="Mak_N_cap"/>
</dbReference>
<organism evidence="7 8">
    <name type="scientific">Kineococcus endophyticus</name>
    <dbReference type="NCBI Taxonomy" id="1181883"/>
    <lineage>
        <taxon>Bacteria</taxon>
        <taxon>Bacillati</taxon>
        <taxon>Actinomycetota</taxon>
        <taxon>Actinomycetes</taxon>
        <taxon>Kineosporiales</taxon>
        <taxon>Kineosporiaceae</taxon>
        <taxon>Kineococcus</taxon>
    </lineage>
</organism>
<evidence type="ECO:0000313" key="7">
    <source>
        <dbReference type="EMBL" id="MEW9265762.1"/>
    </source>
</evidence>
<name>A0ABV3P801_9ACTN</name>
<sequence>MAVHHPATIAPTKRELLQAWVPRQPWTGGGDLTELTPVGSYRFDDPDGEVGMETHLLATPDGRVLQVPLTYRGTPGPPDTLVTTMTHTTLGDRWIHDGCHDPVLLTALATTVLHGGREADLDEATPDGLTLLPATTHVRGDGPTPGAPTHPGDWTHPHVEHTGTTTVVRAPRHNHGLRLVLPRVVHPVPVPGATLRGTWPGQDTPVVLAVLTPDPPPTP</sequence>
<keyword evidence="4" id="KW-0067">ATP-binding</keyword>
<proteinExistence type="predicted"/>
<dbReference type="RefSeq" id="WP_367638886.1">
    <property type="nucleotide sequence ID" value="NZ_JBFNQN010000008.1"/>
</dbReference>
<keyword evidence="1" id="KW-0808">Transferase</keyword>
<evidence type="ECO:0000313" key="8">
    <source>
        <dbReference type="Proteomes" id="UP001555826"/>
    </source>
</evidence>